<dbReference type="GO" id="GO:0016020">
    <property type="term" value="C:membrane"/>
    <property type="evidence" value="ECO:0007669"/>
    <property type="project" value="UniProtKB-UniRule"/>
</dbReference>
<keyword evidence="2" id="KW-1133">Transmembrane helix</keyword>
<gene>
    <name evidence="4" type="ORF">FHS30_001320</name>
</gene>
<reference evidence="4 5" key="1">
    <citation type="submission" date="2020-08" db="EMBL/GenBank/DDBJ databases">
        <title>Genomic Encyclopedia of Type Strains, Phase III (KMG-III): the genomes of soil and plant-associated and newly described type strains.</title>
        <authorList>
            <person name="Whitman W."/>
        </authorList>
    </citation>
    <scope>NUCLEOTIDE SEQUENCE [LARGE SCALE GENOMIC DNA]</scope>
    <source>
        <strain evidence="4 5">CECT 8571</strain>
    </source>
</reference>
<dbReference type="InterPro" id="IPR006665">
    <property type="entry name" value="OmpA-like"/>
</dbReference>
<proteinExistence type="predicted"/>
<evidence type="ECO:0000256" key="2">
    <source>
        <dbReference type="SAM" id="Phobius"/>
    </source>
</evidence>
<dbReference type="InterPro" id="IPR036737">
    <property type="entry name" value="OmpA-like_sf"/>
</dbReference>
<comment type="caution">
    <text evidence="4">The sequence shown here is derived from an EMBL/GenBank/DDBJ whole genome shotgun (WGS) entry which is preliminary data.</text>
</comment>
<sequence>MPNLSSGLEPSPNDTLEQEEHWVSVSDLMGGLMMVFLLISVIYMVQLEIESRKIKDVAILYDRLRTQLYQDLQEEFADDLPRWGAELNRDLSLRFYNTELLFDRGEAELNPAFSAILADFFPRYVSILTREKYRQDILEVRIEGHTSSDWGLGTTPDEAYIRNMALSQARTRSALGYVLSLPAVALEKAWLTAHLTANGLSSSKPVLSDEGLEDDARSRRVEFRVRTDADGRIATILQDVR</sequence>
<feature type="domain" description="OmpA-like" evidence="3">
    <location>
        <begin position="89"/>
        <end position="229"/>
    </location>
</feature>
<name>A0A839UQL7_9GAMM</name>
<accession>A0A839UQL7</accession>
<dbReference type="SUPFAM" id="SSF103088">
    <property type="entry name" value="OmpA-like"/>
    <property type="match status" value="1"/>
</dbReference>
<keyword evidence="1 2" id="KW-0472">Membrane</keyword>
<evidence type="ECO:0000313" key="4">
    <source>
        <dbReference type="EMBL" id="MBB3168136.1"/>
    </source>
</evidence>
<dbReference type="PROSITE" id="PS51123">
    <property type="entry name" value="OMPA_2"/>
    <property type="match status" value="1"/>
</dbReference>
<dbReference type="AlphaFoldDB" id="A0A839UQL7"/>
<dbReference type="Proteomes" id="UP000559987">
    <property type="component" value="Unassembled WGS sequence"/>
</dbReference>
<evidence type="ECO:0000256" key="1">
    <source>
        <dbReference type="PROSITE-ProRule" id="PRU00473"/>
    </source>
</evidence>
<feature type="transmembrane region" description="Helical" evidence="2">
    <location>
        <begin position="28"/>
        <end position="45"/>
    </location>
</feature>
<protein>
    <submittedName>
        <fullName evidence="4">Outer membrane protein OmpA-like peptidoglycan-associated protein</fullName>
    </submittedName>
</protein>
<keyword evidence="5" id="KW-1185">Reference proteome</keyword>
<evidence type="ECO:0000313" key="5">
    <source>
        <dbReference type="Proteomes" id="UP000559987"/>
    </source>
</evidence>
<dbReference type="EMBL" id="JACHXZ010000002">
    <property type="protein sequence ID" value="MBB3168136.1"/>
    <property type="molecule type" value="Genomic_DNA"/>
</dbReference>
<evidence type="ECO:0000259" key="3">
    <source>
        <dbReference type="PROSITE" id="PS51123"/>
    </source>
</evidence>
<organism evidence="4 5">
    <name type="scientific">Simiduia aestuariiviva</name>
    <dbReference type="NCBI Taxonomy" id="1510459"/>
    <lineage>
        <taxon>Bacteria</taxon>
        <taxon>Pseudomonadati</taxon>
        <taxon>Pseudomonadota</taxon>
        <taxon>Gammaproteobacteria</taxon>
        <taxon>Cellvibrionales</taxon>
        <taxon>Cellvibrionaceae</taxon>
        <taxon>Simiduia</taxon>
    </lineage>
</organism>
<dbReference type="Gene3D" id="3.30.1330.60">
    <property type="entry name" value="OmpA-like domain"/>
    <property type="match status" value="1"/>
</dbReference>
<keyword evidence="2" id="KW-0812">Transmembrane</keyword>
<dbReference type="RefSeq" id="WP_183909583.1">
    <property type="nucleotide sequence ID" value="NZ_JACHXZ010000002.1"/>
</dbReference>